<dbReference type="EMBL" id="BAABAT010000080">
    <property type="protein sequence ID" value="GAA4263776.1"/>
    <property type="molecule type" value="Genomic_DNA"/>
</dbReference>
<feature type="region of interest" description="Disordered" evidence="1">
    <location>
        <begin position="1"/>
        <end position="53"/>
    </location>
</feature>
<reference evidence="3" key="1">
    <citation type="journal article" date="2019" name="Int. J. Syst. Evol. Microbiol.">
        <title>The Global Catalogue of Microorganisms (GCM) 10K type strain sequencing project: providing services to taxonomists for standard genome sequencing and annotation.</title>
        <authorList>
            <consortium name="The Broad Institute Genomics Platform"/>
            <consortium name="The Broad Institute Genome Sequencing Center for Infectious Disease"/>
            <person name="Wu L."/>
            <person name="Ma J."/>
        </authorList>
    </citation>
    <scope>NUCLEOTIDE SEQUENCE [LARGE SCALE GENOMIC DNA]</scope>
    <source>
        <strain evidence="3">JCM 17441</strain>
    </source>
</reference>
<evidence type="ECO:0000256" key="1">
    <source>
        <dbReference type="SAM" id="MobiDB-lite"/>
    </source>
</evidence>
<accession>A0ABP8DUV4</accession>
<protein>
    <submittedName>
        <fullName evidence="2">Uncharacterized protein</fullName>
    </submittedName>
</protein>
<name>A0ABP8DUV4_9ACTN</name>
<comment type="caution">
    <text evidence="2">The sequence shown here is derived from an EMBL/GenBank/DDBJ whole genome shotgun (WGS) entry which is preliminary data.</text>
</comment>
<sequence length="53" mass="5714">MTTPRRPRSTNDFTEADAGDFAGEHDETDLADDPAGGPEHAEEEETRGHAGMD</sequence>
<keyword evidence="3" id="KW-1185">Reference proteome</keyword>
<evidence type="ECO:0000313" key="2">
    <source>
        <dbReference type="EMBL" id="GAA4263776.1"/>
    </source>
</evidence>
<evidence type="ECO:0000313" key="3">
    <source>
        <dbReference type="Proteomes" id="UP001500620"/>
    </source>
</evidence>
<gene>
    <name evidence="2" type="ORF">GCM10022255_111390</name>
</gene>
<dbReference type="Proteomes" id="UP001500620">
    <property type="component" value="Unassembled WGS sequence"/>
</dbReference>
<proteinExistence type="predicted"/>
<organism evidence="2 3">
    <name type="scientific">Dactylosporangium darangshiense</name>
    <dbReference type="NCBI Taxonomy" id="579108"/>
    <lineage>
        <taxon>Bacteria</taxon>
        <taxon>Bacillati</taxon>
        <taxon>Actinomycetota</taxon>
        <taxon>Actinomycetes</taxon>
        <taxon>Micromonosporales</taxon>
        <taxon>Micromonosporaceae</taxon>
        <taxon>Dactylosporangium</taxon>
    </lineage>
</organism>